<dbReference type="CDD" id="cd05324">
    <property type="entry name" value="carb_red_PTCR-like_SDR_c"/>
    <property type="match status" value="1"/>
</dbReference>
<keyword evidence="8" id="KW-1185">Reference proteome</keyword>
<dbReference type="KEGG" id="hro:HELRODRAFT_70715"/>
<dbReference type="EC" id="1.1.1.184" evidence="4"/>
<dbReference type="InterPro" id="IPR036291">
    <property type="entry name" value="NAD(P)-bd_dom_sf"/>
</dbReference>
<proteinExistence type="inferred from homology"/>
<dbReference type="EMBL" id="KB097753">
    <property type="protein sequence ID" value="ESN90534.1"/>
    <property type="molecule type" value="Genomic_DNA"/>
</dbReference>
<dbReference type="PRINTS" id="PR00081">
    <property type="entry name" value="GDHRDH"/>
</dbReference>
<dbReference type="HOGENOM" id="CLU_010194_9_0_1"/>
<dbReference type="AlphaFoldDB" id="T1G0B1"/>
<evidence type="ECO:0000256" key="5">
    <source>
        <dbReference type="RuleBase" id="RU000363"/>
    </source>
</evidence>
<dbReference type="Pfam" id="PF00106">
    <property type="entry name" value="adh_short"/>
    <property type="match status" value="1"/>
</dbReference>
<evidence type="ECO:0000256" key="4">
    <source>
        <dbReference type="ARBA" id="ARBA00026118"/>
    </source>
</evidence>
<dbReference type="EMBL" id="AMQM01002279">
    <property type="status" value="NOT_ANNOTATED_CDS"/>
    <property type="molecule type" value="Genomic_DNA"/>
</dbReference>
<dbReference type="InterPro" id="IPR002347">
    <property type="entry name" value="SDR_fam"/>
</dbReference>
<dbReference type="OrthoDB" id="7289984at2759"/>
<organism evidence="7 8">
    <name type="scientific">Helobdella robusta</name>
    <name type="common">Californian leech</name>
    <dbReference type="NCBI Taxonomy" id="6412"/>
    <lineage>
        <taxon>Eukaryota</taxon>
        <taxon>Metazoa</taxon>
        <taxon>Spiralia</taxon>
        <taxon>Lophotrochozoa</taxon>
        <taxon>Annelida</taxon>
        <taxon>Clitellata</taxon>
        <taxon>Hirudinea</taxon>
        <taxon>Rhynchobdellida</taxon>
        <taxon>Glossiphoniidae</taxon>
        <taxon>Helobdella</taxon>
    </lineage>
</organism>
<name>T1G0B1_HELRO</name>
<dbReference type="Gene3D" id="3.40.50.720">
    <property type="entry name" value="NAD(P)-binding Rossmann-like Domain"/>
    <property type="match status" value="1"/>
</dbReference>
<dbReference type="PRINTS" id="PR00080">
    <property type="entry name" value="SDRFAMILY"/>
</dbReference>
<evidence type="ECO:0000256" key="2">
    <source>
        <dbReference type="ARBA" id="ARBA00022857"/>
    </source>
</evidence>
<evidence type="ECO:0000313" key="6">
    <source>
        <dbReference type="EMBL" id="ESN90534.1"/>
    </source>
</evidence>
<dbReference type="Proteomes" id="UP000015101">
    <property type="component" value="Unassembled WGS sequence"/>
</dbReference>
<accession>T1G0B1</accession>
<evidence type="ECO:0000256" key="1">
    <source>
        <dbReference type="ARBA" id="ARBA00006484"/>
    </source>
</evidence>
<gene>
    <name evidence="7" type="primary">20214509</name>
    <name evidence="6" type="ORF">HELRODRAFT_70715</name>
</gene>
<comment type="similarity">
    <text evidence="1 5">Belongs to the short-chain dehydrogenases/reductases (SDR) family.</text>
</comment>
<reference evidence="7" key="3">
    <citation type="submission" date="2015-06" db="UniProtKB">
        <authorList>
            <consortium name="EnsemblMetazoa"/>
        </authorList>
    </citation>
    <scope>IDENTIFICATION</scope>
</reference>
<dbReference type="RefSeq" id="XP_009031158.1">
    <property type="nucleotide sequence ID" value="XM_009032910.1"/>
</dbReference>
<keyword evidence="3" id="KW-0560">Oxidoreductase</keyword>
<dbReference type="InParanoid" id="T1G0B1"/>
<dbReference type="CTD" id="20214509"/>
<evidence type="ECO:0000313" key="8">
    <source>
        <dbReference type="Proteomes" id="UP000015101"/>
    </source>
</evidence>
<dbReference type="GO" id="GO:0004090">
    <property type="term" value="F:carbonyl reductase (NADPH) activity"/>
    <property type="evidence" value="ECO:0000318"/>
    <property type="project" value="GO_Central"/>
</dbReference>
<dbReference type="eggNOG" id="KOG1208">
    <property type="taxonomic scope" value="Eukaryota"/>
</dbReference>
<keyword evidence="2" id="KW-0521">NADP</keyword>
<dbReference type="OMA" id="YWANDSV"/>
<dbReference type="PANTHER" id="PTHR43963">
    <property type="entry name" value="CARBONYL REDUCTASE 1-RELATED"/>
    <property type="match status" value="1"/>
</dbReference>
<reference evidence="8" key="1">
    <citation type="submission" date="2012-12" db="EMBL/GenBank/DDBJ databases">
        <authorList>
            <person name="Hellsten U."/>
            <person name="Grimwood J."/>
            <person name="Chapman J.A."/>
            <person name="Shapiro H."/>
            <person name="Aerts A."/>
            <person name="Otillar R.P."/>
            <person name="Terry A.Y."/>
            <person name="Boore J.L."/>
            <person name="Simakov O."/>
            <person name="Marletaz F."/>
            <person name="Cho S.-J."/>
            <person name="Edsinger-Gonzales E."/>
            <person name="Havlak P."/>
            <person name="Kuo D.-H."/>
            <person name="Larsson T."/>
            <person name="Lv J."/>
            <person name="Arendt D."/>
            <person name="Savage R."/>
            <person name="Osoegawa K."/>
            <person name="de Jong P."/>
            <person name="Lindberg D.R."/>
            <person name="Seaver E.C."/>
            <person name="Weisblat D.A."/>
            <person name="Putnam N.H."/>
            <person name="Grigoriev I.V."/>
            <person name="Rokhsar D.S."/>
        </authorList>
    </citation>
    <scope>NUCLEOTIDE SEQUENCE</scope>
</reference>
<sequence>VTGSNKGIGFAIVRSLCKKFDGHVYLTARDVGRGENAVKELEKEGLHPHFHQLDIEDTKSITALKDYLVEKYGGLDLLVNNAGIAYKTDSTAPFSEQAEVTLKCNYWGLLDVCKILFPILKPHARVVHLSSSLSFMSLAKCSAAKRSQLFSCQSVDELSHQMNLFVSDVKAGVHQAQGWPDMAYGVSKAGVTLLTPIQQNTFDKEEPGKDIVVNSCCPGYVATDMSSHMGFKTIDQGAVTPVYLALLPPNVESPRGEFLSECQVKALNEENVINYKTVLDLDM</sequence>
<protein>
    <recommendedName>
        <fullName evidence="4">carbonyl reductase (NADPH)</fullName>
        <ecNumber evidence="4">1.1.1.184</ecNumber>
    </recommendedName>
</protein>
<dbReference type="InterPro" id="IPR020904">
    <property type="entry name" value="Sc_DH/Rdtase_CS"/>
</dbReference>
<dbReference type="PROSITE" id="PS00061">
    <property type="entry name" value="ADH_SHORT"/>
    <property type="match status" value="1"/>
</dbReference>
<dbReference type="SUPFAM" id="SSF51735">
    <property type="entry name" value="NAD(P)-binding Rossmann-fold domains"/>
    <property type="match status" value="1"/>
</dbReference>
<dbReference type="PANTHER" id="PTHR43963:SF4">
    <property type="entry name" value="CARBONYL REDUCTASE (NADPH)"/>
    <property type="match status" value="1"/>
</dbReference>
<dbReference type="STRING" id="6412.T1G0B1"/>
<evidence type="ECO:0000313" key="7">
    <source>
        <dbReference type="EnsemblMetazoa" id="HelroP70715"/>
    </source>
</evidence>
<dbReference type="GeneID" id="20214509"/>
<reference evidence="6 8" key="2">
    <citation type="journal article" date="2013" name="Nature">
        <title>Insights into bilaterian evolution from three spiralian genomes.</title>
        <authorList>
            <person name="Simakov O."/>
            <person name="Marletaz F."/>
            <person name="Cho S.J."/>
            <person name="Edsinger-Gonzales E."/>
            <person name="Havlak P."/>
            <person name="Hellsten U."/>
            <person name="Kuo D.H."/>
            <person name="Larsson T."/>
            <person name="Lv J."/>
            <person name="Arendt D."/>
            <person name="Savage R."/>
            <person name="Osoegawa K."/>
            <person name="de Jong P."/>
            <person name="Grimwood J."/>
            <person name="Chapman J.A."/>
            <person name="Shapiro H."/>
            <person name="Aerts A."/>
            <person name="Otillar R.P."/>
            <person name="Terry A.Y."/>
            <person name="Boore J.L."/>
            <person name="Grigoriev I.V."/>
            <person name="Lindberg D.R."/>
            <person name="Seaver E.C."/>
            <person name="Weisblat D.A."/>
            <person name="Putnam N.H."/>
            <person name="Rokhsar D.S."/>
        </authorList>
    </citation>
    <scope>NUCLEOTIDE SEQUENCE</scope>
</reference>
<dbReference type="EnsemblMetazoa" id="HelroT70715">
    <property type="protein sequence ID" value="HelroP70715"/>
    <property type="gene ID" value="HelroG70715"/>
</dbReference>
<dbReference type="InterPro" id="IPR045313">
    <property type="entry name" value="CBR1-like"/>
</dbReference>
<evidence type="ECO:0000256" key="3">
    <source>
        <dbReference type="ARBA" id="ARBA00023002"/>
    </source>
</evidence>